<dbReference type="SMART" id="SM00052">
    <property type="entry name" value="EAL"/>
    <property type="match status" value="1"/>
</dbReference>
<keyword evidence="4" id="KW-1185">Reference proteome</keyword>
<dbReference type="PANTHER" id="PTHR33121:SF80">
    <property type="entry name" value="CYCLIC DI-GMP PHOSPHODIESTERASE PDEL"/>
    <property type="match status" value="1"/>
</dbReference>
<keyword evidence="1" id="KW-0472">Membrane</keyword>
<feature type="transmembrane region" description="Helical" evidence="1">
    <location>
        <begin position="218"/>
        <end position="237"/>
    </location>
</feature>
<keyword evidence="1" id="KW-0812">Transmembrane</keyword>
<sequence length="507" mass="58436">MLQKSKYENSRFFRARLYAFAVYLMLLLAGGQMAYHTITDDVERQVKQNISNIIEHMDSIFRQVDEAGTYINHYTHLPCTTLRRMMMIRTLAIPSGLSMDLKLPNGYCSSIDGFSLMPIHPESDRNLYVAKGYIQSKALIYSTGSITTELSEHYFLDQIDIRPYFMHFQIGIGQLVLTMPNEHANLLKGMTIASENYPYSISVDYDIGLMLKDLYDELLITALFLLFFPLVVSYQFYKFMTLPRFLAREIRHGIRAGQFKAYVQPIFAQDGSLAGGEVLVRWHHPKKGIISPYEFIGLVEQGQLAARLSTSLFAQVTRQLKPYAHLVRHVMHLSFNLSAQQLFDRTIVYDCVRFISNINNDNIKLVLELTEREQVTKEERIFEMYNELYAAGVRFSIDDFGTGHSSLIYLQMFEVDYIKIDKQFIDLIGQDPISNNIVNNLLDLSQRLEIPTVAEGIEQVTQLQYLKEHGVDYYQGYLFSKPIPLEQFISEWVINPQPAQLPISIAP</sequence>
<dbReference type="SUPFAM" id="SSF141868">
    <property type="entry name" value="EAL domain-like"/>
    <property type="match status" value="1"/>
</dbReference>
<protein>
    <submittedName>
        <fullName evidence="3">EAL domain-containing protein</fullName>
    </submittedName>
</protein>
<dbReference type="PANTHER" id="PTHR33121">
    <property type="entry name" value="CYCLIC DI-GMP PHOSPHODIESTERASE PDEF"/>
    <property type="match status" value="1"/>
</dbReference>
<keyword evidence="1" id="KW-1133">Transmembrane helix</keyword>
<evidence type="ECO:0000259" key="2">
    <source>
        <dbReference type="PROSITE" id="PS50883"/>
    </source>
</evidence>
<evidence type="ECO:0000313" key="3">
    <source>
        <dbReference type="EMBL" id="WPC75065.1"/>
    </source>
</evidence>
<dbReference type="InterPro" id="IPR001633">
    <property type="entry name" value="EAL_dom"/>
</dbReference>
<evidence type="ECO:0000313" key="4">
    <source>
        <dbReference type="Proteomes" id="UP001304071"/>
    </source>
</evidence>
<dbReference type="Proteomes" id="UP001304071">
    <property type="component" value="Chromosome 1"/>
</dbReference>
<evidence type="ECO:0000256" key="1">
    <source>
        <dbReference type="SAM" id="Phobius"/>
    </source>
</evidence>
<name>A0ABZ0QHT8_9VIBR</name>
<dbReference type="EMBL" id="CP138203">
    <property type="protein sequence ID" value="WPC75065.1"/>
    <property type="molecule type" value="Genomic_DNA"/>
</dbReference>
<dbReference type="CDD" id="cd01948">
    <property type="entry name" value="EAL"/>
    <property type="match status" value="1"/>
</dbReference>
<accession>A0ABZ0QHT8</accession>
<dbReference type="RefSeq" id="WP_261895479.1">
    <property type="nucleotide sequence ID" value="NZ_AP024895.1"/>
</dbReference>
<organism evidence="3 4">
    <name type="scientific">Vibrio porteresiae DSM 19223</name>
    <dbReference type="NCBI Taxonomy" id="1123496"/>
    <lineage>
        <taxon>Bacteria</taxon>
        <taxon>Pseudomonadati</taxon>
        <taxon>Pseudomonadota</taxon>
        <taxon>Gammaproteobacteria</taxon>
        <taxon>Vibrionales</taxon>
        <taxon>Vibrionaceae</taxon>
        <taxon>Vibrio</taxon>
    </lineage>
</organism>
<dbReference type="Pfam" id="PF00563">
    <property type="entry name" value="EAL"/>
    <property type="match status" value="1"/>
</dbReference>
<dbReference type="InterPro" id="IPR050706">
    <property type="entry name" value="Cyclic-di-GMP_PDE-like"/>
</dbReference>
<dbReference type="PROSITE" id="PS50883">
    <property type="entry name" value="EAL"/>
    <property type="match status" value="1"/>
</dbReference>
<dbReference type="InterPro" id="IPR035919">
    <property type="entry name" value="EAL_sf"/>
</dbReference>
<reference evidence="3 4" key="1">
    <citation type="submission" date="2023-11" db="EMBL/GenBank/DDBJ databases">
        <title>Plant-associative lifestyle of Vibrio porteresiae and its evolutionary dynamics.</title>
        <authorList>
            <person name="Rameshkumar N."/>
            <person name="Kirti K."/>
        </authorList>
    </citation>
    <scope>NUCLEOTIDE SEQUENCE [LARGE SCALE GENOMIC DNA]</scope>
    <source>
        <strain evidence="3 4">MSSRF30</strain>
    </source>
</reference>
<proteinExistence type="predicted"/>
<dbReference type="Gene3D" id="3.20.20.450">
    <property type="entry name" value="EAL domain"/>
    <property type="match status" value="1"/>
</dbReference>
<gene>
    <name evidence="3" type="ORF">R8Z52_07675</name>
</gene>
<feature type="domain" description="EAL" evidence="2">
    <location>
        <begin position="243"/>
        <end position="496"/>
    </location>
</feature>